<gene>
    <name evidence="2" type="ORF">CPB84DRAFT_1748162</name>
</gene>
<comment type="caution">
    <text evidence="2">The sequence shown here is derived from an EMBL/GenBank/DDBJ whole genome shotgun (WGS) entry which is preliminary data.</text>
</comment>
<feature type="domain" description="Cyanovirin-N" evidence="1">
    <location>
        <begin position="6"/>
        <end position="106"/>
    </location>
</feature>
<proteinExistence type="predicted"/>
<dbReference type="Gene3D" id="2.30.60.10">
    <property type="entry name" value="Cyanovirin-N"/>
    <property type="match status" value="1"/>
</dbReference>
<dbReference type="EMBL" id="JADNYJ010000058">
    <property type="protein sequence ID" value="KAF8896873.1"/>
    <property type="molecule type" value="Genomic_DNA"/>
</dbReference>
<dbReference type="InterPro" id="IPR036673">
    <property type="entry name" value="Cyanovirin-N_sf"/>
</dbReference>
<dbReference type="OrthoDB" id="2441380at2759"/>
<dbReference type="SMART" id="SM01111">
    <property type="entry name" value="CVNH"/>
    <property type="match status" value="1"/>
</dbReference>
<dbReference type="SUPFAM" id="SSF51322">
    <property type="entry name" value="Cyanovirin-N"/>
    <property type="match status" value="1"/>
</dbReference>
<dbReference type="Pfam" id="PF08881">
    <property type="entry name" value="CVNH"/>
    <property type="match status" value="1"/>
</dbReference>
<evidence type="ECO:0000259" key="1">
    <source>
        <dbReference type="SMART" id="SM01111"/>
    </source>
</evidence>
<evidence type="ECO:0000313" key="2">
    <source>
        <dbReference type="EMBL" id="KAF8896873.1"/>
    </source>
</evidence>
<dbReference type="Proteomes" id="UP000724874">
    <property type="component" value="Unassembled WGS sequence"/>
</dbReference>
<dbReference type="AlphaFoldDB" id="A0A9P5NMK2"/>
<protein>
    <recommendedName>
        <fullName evidence="1">Cyanovirin-N domain-containing protein</fullName>
    </recommendedName>
</protein>
<organism evidence="2 3">
    <name type="scientific">Gymnopilus junonius</name>
    <name type="common">Spectacular rustgill mushroom</name>
    <name type="synonym">Gymnopilus spectabilis subsp. junonius</name>
    <dbReference type="NCBI Taxonomy" id="109634"/>
    <lineage>
        <taxon>Eukaryota</taxon>
        <taxon>Fungi</taxon>
        <taxon>Dikarya</taxon>
        <taxon>Basidiomycota</taxon>
        <taxon>Agaricomycotina</taxon>
        <taxon>Agaricomycetes</taxon>
        <taxon>Agaricomycetidae</taxon>
        <taxon>Agaricales</taxon>
        <taxon>Agaricineae</taxon>
        <taxon>Hymenogastraceae</taxon>
        <taxon>Gymnopilus</taxon>
    </lineage>
</organism>
<accession>A0A9P5NMK2</accession>
<name>A0A9P5NMK2_GYMJU</name>
<evidence type="ECO:0000313" key="3">
    <source>
        <dbReference type="Proteomes" id="UP000724874"/>
    </source>
</evidence>
<dbReference type="InterPro" id="IPR011058">
    <property type="entry name" value="Cyanovirin-N"/>
</dbReference>
<keyword evidence="3" id="KW-1185">Reference proteome</keyword>
<sequence length="154" mass="17302">MKYNLNFRTRRINRKNRHDLWPPLRSATKPDNETVVLSSFPLDNFIGNVDDQLKWGARGFSHAAEDVNVINGDLLVAKLKNQAGELVDSTLDLDQYIQNINGVLEAIPLVVSPLYLVVIDPREGNLTYPHSLAPHGEVPYLARNFTALRVLLSS</sequence>
<reference evidence="2" key="1">
    <citation type="submission" date="2020-11" db="EMBL/GenBank/DDBJ databases">
        <authorList>
            <consortium name="DOE Joint Genome Institute"/>
            <person name="Ahrendt S."/>
            <person name="Riley R."/>
            <person name="Andreopoulos W."/>
            <person name="LaButti K."/>
            <person name="Pangilinan J."/>
            <person name="Ruiz-duenas F.J."/>
            <person name="Barrasa J.M."/>
            <person name="Sanchez-Garcia M."/>
            <person name="Camarero S."/>
            <person name="Miyauchi S."/>
            <person name="Serrano A."/>
            <person name="Linde D."/>
            <person name="Babiker R."/>
            <person name="Drula E."/>
            <person name="Ayuso-Fernandez I."/>
            <person name="Pacheco R."/>
            <person name="Padilla G."/>
            <person name="Ferreira P."/>
            <person name="Barriuso J."/>
            <person name="Kellner H."/>
            <person name="Castanera R."/>
            <person name="Alfaro M."/>
            <person name="Ramirez L."/>
            <person name="Pisabarro A.G."/>
            <person name="Kuo A."/>
            <person name="Tritt A."/>
            <person name="Lipzen A."/>
            <person name="He G."/>
            <person name="Yan M."/>
            <person name="Ng V."/>
            <person name="Cullen D."/>
            <person name="Martin F."/>
            <person name="Rosso M.-N."/>
            <person name="Henrissat B."/>
            <person name="Hibbett D."/>
            <person name="Martinez A.T."/>
            <person name="Grigoriev I.V."/>
        </authorList>
    </citation>
    <scope>NUCLEOTIDE SEQUENCE</scope>
    <source>
        <strain evidence="2">AH 44721</strain>
    </source>
</reference>